<dbReference type="Proteomes" id="UP000188268">
    <property type="component" value="Unassembled WGS sequence"/>
</dbReference>
<gene>
    <name evidence="1" type="ORF">CCACVL1_10969</name>
</gene>
<proteinExistence type="predicted"/>
<evidence type="ECO:0000313" key="2">
    <source>
        <dbReference type="Proteomes" id="UP000188268"/>
    </source>
</evidence>
<comment type="caution">
    <text evidence="1">The sequence shown here is derived from an EMBL/GenBank/DDBJ whole genome shotgun (WGS) entry which is preliminary data.</text>
</comment>
<keyword evidence="2" id="KW-1185">Reference proteome</keyword>
<accession>A0A1R3INP5</accession>
<organism evidence="1 2">
    <name type="scientific">Corchorus capsularis</name>
    <name type="common">Jute</name>
    <dbReference type="NCBI Taxonomy" id="210143"/>
    <lineage>
        <taxon>Eukaryota</taxon>
        <taxon>Viridiplantae</taxon>
        <taxon>Streptophyta</taxon>
        <taxon>Embryophyta</taxon>
        <taxon>Tracheophyta</taxon>
        <taxon>Spermatophyta</taxon>
        <taxon>Magnoliopsida</taxon>
        <taxon>eudicotyledons</taxon>
        <taxon>Gunneridae</taxon>
        <taxon>Pentapetalae</taxon>
        <taxon>rosids</taxon>
        <taxon>malvids</taxon>
        <taxon>Malvales</taxon>
        <taxon>Malvaceae</taxon>
        <taxon>Grewioideae</taxon>
        <taxon>Apeibeae</taxon>
        <taxon>Corchorus</taxon>
    </lineage>
</organism>
<evidence type="ECO:0000313" key="1">
    <source>
        <dbReference type="EMBL" id="OMO84160.1"/>
    </source>
</evidence>
<protein>
    <submittedName>
        <fullName evidence="1">Uncharacterized protein</fullName>
    </submittedName>
</protein>
<name>A0A1R3INP5_COCAP</name>
<sequence length="20" mass="2086">MDFILIFCPFLLSAVGGGGE</sequence>
<feature type="non-terminal residue" evidence="1">
    <location>
        <position position="20"/>
    </location>
</feature>
<dbReference type="Gramene" id="OMO84160">
    <property type="protein sequence ID" value="OMO84160"/>
    <property type="gene ID" value="CCACVL1_10969"/>
</dbReference>
<reference evidence="1 2" key="1">
    <citation type="submission" date="2013-09" db="EMBL/GenBank/DDBJ databases">
        <title>Corchorus capsularis genome sequencing.</title>
        <authorList>
            <person name="Alam M."/>
            <person name="Haque M.S."/>
            <person name="Islam M.S."/>
            <person name="Emdad E.M."/>
            <person name="Islam M.M."/>
            <person name="Ahmed B."/>
            <person name="Halim A."/>
            <person name="Hossen Q.M.M."/>
            <person name="Hossain M.Z."/>
            <person name="Ahmed R."/>
            <person name="Khan M.M."/>
            <person name="Islam R."/>
            <person name="Rashid M.M."/>
            <person name="Khan S.A."/>
            <person name="Rahman M.S."/>
            <person name="Alam M."/>
        </authorList>
    </citation>
    <scope>NUCLEOTIDE SEQUENCE [LARGE SCALE GENOMIC DNA]</scope>
    <source>
        <strain evidence="2">cv. CVL-1</strain>
        <tissue evidence="1">Whole seedling</tissue>
    </source>
</reference>
<dbReference type="EMBL" id="AWWV01009760">
    <property type="protein sequence ID" value="OMO84160.1"/>
    <property type="molecule type" value="Genomic_DNA"/>
</dbReference>
<dbReference type="AlphaFoldDB" id="A0A1R3INP5"/>